<dbReference type="Pfam" id="PF01797">
    <property type="entry name" value="Y1_Tnp"/>
    <property type="match status" value="1"/>
</dbReference>
<dbReference type="GO" id="GO:0003677">
    <property type="term" value="F:DNA binding"/>
    <property type="evidence" value="ECO:0007669"/>
    <property type="project" value="InterPro"/>
</dbReference>
<dbReference type="SMART" id="SM01321">
    <property type="entry name" value="Y1_Tnp"/>
    <property type="match status" value="1"/>
</dbReference>
<evidence type="ECO:0000259" key="1">
    <source>
        <dbReference type="SMART" id="SM01321"/>
    </source>
</evidence>
<comment type="caution">
    <text evidence="2">The sequence shown here is derived from an EMBL/GenBank/DDBJ whole genome shotgun (WGS) entry which is preliminary data.</text>
</comment>
<dbReference type="PANTHER" id="PTHR34322">
    <property type="entry name" value="TRANSPOSASE, Y1_TNP DOMAIN-CONTAINING"/>
    <property type="match status" value="1"/>
</dbReference>
<gene>
    <name evidence="2" type="ORF">A2924_03120</name>
</gene>
<dbReference type="Proteomes" id="UP000178046">
    <property type="component" value="Unassembled WGS sequence"/>
</dbReference>
<sequence length="211" mass="25212">MRKIKFVNGEFYHVYNRGTDKRVVFQDNEDFERFLQSMEVFNTTQPVGSLFEYAFADKKEKRWPKLVNIVCYCLNKNHYHLIFEQLVEGGISEFMKRIGGGFTNYFNFKNHRSGILFQGRFKAAHIDSNEYLLHVSAYVSLNNQVHRRKGDKYRSSWQEYLGRTDKALCFKDIILNQFKNKNEYRNFAENSLKSILERKDLLKELEIMLLD</sequence>
<accession>A0A1F5X2G8</accession>
<evidence type="ECO:0000313" key="3">
    <source>
        <dbReference type="Proteomes" id="UP000178046"/>
    </source>
</evidence>
<organism evidence="2 3">
    <name type="scientific">Candidatus Giovannonibacteria bacterium RIFCSPLOWO2_01_FULL_44_16</name>
    <dbReference type="NCBI Taxonomy" id="1798348"/>
    <lineage>
        <taxon>Bacteria</taxon>
        <taxon>Candidatus Giovannoniibacteriota</taxon>
    </lineage>
</organism>
<reference evidence="2 3" key="1">
    <citation type="journal article" date="2016" name="Nat. Commun.">
        <title>Thousands of microbial genomes shed light on interconnected biogeochemical processes in an aquifer system.</title>
        <authorList>
            <person name="Anantharaman K."/>
            <person name="Brown C.T."/>
            <person name="Hug L.A."/>
            <person name="Sharon I."/>
            <person name="Castelle C.J."/>
            <person name="Probst A.J."/>
            <person name="Thomas B.C."/>
            <person name="Singh A."/>
            <person name="Wilkins M.J."/>
            <person name="Karaoz U."/>
            <person name="Brodie E.L."/>
            <person name="Williams K.H."/>
            <person name="Hubbard S.S."/>
            <person name="Banfield J.F."/>
        </authorList>
    </citation>
    <scope>NUCLEOTIDE SEQUENCE [LARGE SCALE GENOMIC DNA]</scope>
</reference>
<protein>
    <recommendedName>
        <fullName evidence="1">Transposase IS200-like domain-containing protein</fullName>
    </recommendedName>
</protein>
<dbReference type="GO" id="GO:0006313">
    <property type="term" value="P:DNA transposition"/>
    <property type="evidence" value="ECO:0007669"/>
    <property type="project" value="InterPro"/>
</dbReference>
<proteinExistence type="predicted"/>
<dbReference type="InterPro" id="IPR002686">
    <property type="entry name" value="Transposase_17"/>
</dbReference>
<dbReference type="EMBL" id="MFIA01000029">
    <property type="protein sequence ID" value="OGF82097.1"/>
    <property type="molecule type" value="Genomic_DNA"/>
</dbReference>
<feature type="domain" description="Transposase IS200-like" evidence="1">
    <location>
        <begin position="7"/>
        <end position="142"/>
    </location>
</feature>
<name>A0A1F5X2G8_9BACT</name>
<dbReference type="AlphaFoldDB" id="A0A1F5X2G8"/>
<evidence type="ECO:0000313" key="2">
    <source>
        <dbReference type="EMBL" id="OGF82097.1"/>
    </source>
</evidence>
<dbReference type="GO" id="GO:0004803">
    <property type="term" value="F:transposase activity"/>
    <property type="evidence" value="ECO:0007669"/>
    <property type="project" value="InterPro"/>
</dbReference>
<dbReference type="InterPro" id="IPR036515">
    <property type="entry name" value="Transposase_17_sf"/>
</dbReference>
<dbReference type="SUPFAM" id="SSF143422">
    <property type="entry name" value="Transposase IS200-like"/>
    <property type="match status" value="1"/>
</dbReference>
<dbReference type="PANTHER" id="PTHR34322:SF2">
    <property type="entry name" value="TRANSPOSASE IS200-LIKE DOMAIN-CONTAINING PROTEIN"/>
    <property type="match status" value="1"/>
</dbReference>
<dbReference type="Gene3D" id="3.30.70.1290">
    <property type="entry name" value="Transposase IS200-like"/>
    <property type="match status" value="1"/>
</dbReference>